<gene>
    <name evidence="1" type="ORF">SAMN05421872_11629</name>
</gene>
<dbReference type="GO" id="GO:0030649">
    <property type="term" value="P:aminoglycoside antibiotic catabolic process"/>
    <property type="evidence" value="ECO:0007669"/>
    <property type="project" value="TreeGrafter"/>
</dbReference>
<evidence type="ECO:0000313" key="1">
    <source>
        <dbReference type="EMBL" id="SDE16954.1"/>
    </source>
</evidence>
<dbReference type="STRING" id="1045774.SAMN05421872_11629"/>
<dbReference type="PANTHER" id="PTHR37817">
    <property type="entry name" value="N-ACETYLTRANSFERASE EIS"/>
    <property type="match status" value="1"/>
</dbReference>
<dbReference type="GO" id="GO:0034069">
    <property type="term" value="F:aminoglycoside N-acetyltransferase activity"/>
    <property type="evidence" value="ECO:0007669"/>
    <property type="project" value="TreeGrafter"/>
</dbReference>
<accession>A0A1G7APV4</accession>
<name>A0A1G7APV4_9ACTN</name>
<keyword evidence="2" id="KW-1185">Reference proteome</keyword>
<dbReference type="RefSeq" id="WP_090860665.1">
    <property type="nucleotide sequence ID" value="NZ_FMZM01000016.1"/>
</dbReference>
<dbReference type="InterPro" id="IPR036527">
    <property type="entry name" value="SCP2_sterol-bd_dom_sf"/>
</dbReference>
<dbReference type="Pfam" id="PF17668">
    <property type="entry name" value="Acetyltransf_17"/>
    <property type="match status" value="1"/>
</dbReference>
<keyword evidence="1" id="KW-0808">Transferase</keyword>
<dbReference type="InterPro" id="IPR041380">
    <property type="entry name" value="Acetyltransf_17"/>
</dbReference>
<organism evidence="1 2">
    <name type="scientific">Nocardioides lianchengensis</name>
    <dbReference type="NCBI Taxonomy" id="1045774"/>
    <lineage>
        <taxon>Bacteria</taxon>
        <taxon>Bacillati</taxon>
        <taxon>Actinomycetota</taxon>
        <taxon>Actinomycetes</taxon>
        <taxon>Propionibacteriales</taxon>
        <taxon>Nocardioidaceae</taxon>
        <taxon>Nocardioides</taxon>
    </lineage>
</organism>
<dbReference type="InterPro" id="IPR000182">
    <property type="entry name" value="GNAT_dom"/>
</dbReference>
<evidence type="ECO:0000313" key="2">
    <source>
        <dbReference type="Proteomes" id="UP000199034"/>
    </source>
</evidence>
<dbReference type="Gene3D" id="3.40.630.30">
    <property type="match status" value="2"/>
</dbReference>
<sequence>MAERVTRPVTVEDFEPSVTLGLEAFGTPPAGTSVPTAAEFPYPGRHSFGTFEDDRLLARLIGREYHSWFRGVEVPTCGIAGVTVAAEHRGEGLLGDLLGAVLADGRTRGEVISTLYPTAPGIYRPFGYEVVGSYDTVEVPTAGLAQVRPPVDVTARRATLDDLHAVREVYDAWAAQQNGPLTRRGPSFPTTDEELLAGFTGITVAVDADGAVVGYASWDRGQGYGAAARLEVFDLIGLTPDACRALWRVLGSFATVVPAARVRTSGADLARLVLPFLTWSVVETHPYMLRVDNVCRAFEALPLAGAAVVPLRVVGDRLSVLDGDYRLEVGPDGVRCTPSAADPAATVLTPHGLALLWSGAQSCGNLRLAGHLTDGSPADDAALDALLGGRQLHVRDYF</sequence>
<dbReference type="PROSITE" id="PS51186">
    <property type="entry name" value="GNAT"/>
    <property type="match status" value="1"/>
</dbReference>
<reference evidence="1 2" key="1">
    <citation type="submission" date="2016-10" db="EMBL/GenBank/DDBJ databases">
        <authorList>
            <person name="de Groot N.N."/>
        </authorList>
    </citation>
    <scope>NUCLEOTIDE SEQUENCE [LARGE SCALE GENOMIC DNA]</scope>
    <source>
        <strain evidence="1 2">CGMCC 4.6858</strain>
    </source>
</reference>
<dbReference type="Gene3D" id="3.30.1050.10">
    <property type="entry name" value="SCP2 sterol-binding domain"/>
    <property type="match status" value="1"/>
</dbReference>
<dbReference type="OrthoDB" id="3498897at2"/>
<dbReference type="InterPro" id="IPR016181">
    <property type="entry name" value="Acyl_CoA_acyltransferase"/>
</dbReference>
<dbReference type="Pfam" id="PF13527">
    <property type="entry name" value="Acetyltransf_9"/>
    <property type="match status" value="1"/>
</dbReference>
<protein>
    <submittedName>
        <fullName evidence="1">Predicted acetyltransferase</fullName>
    </submittedName>
</protein>
<proteinExistence type="predicted"/>
<dbReference type="SUPFAM" id="SSF55729">
    <property type="entry name" value="Acyl-CoA N-acyltransferases (Nat)"/>
    <property type="match status" value="1"/>
</dbReference>
<dbReference type="PANTHER" id="PTHR37817:SF1">
    <property type="entry name" value="N-ACETYLTRANSFERASE EIS"/>
    <property type="match status" value="1"/>
</dbReference>
<dbReference type="InterPro" id="IPR051554">
    <property type="entry name" value="Acetyltransferase_Eis"/>
</dbReference>
<dbReference type="EMBL" id="FMZM01000016">
    <property type="protein sequence ID" value="SDE16954.1"/>
    <property type="molecule type" value="Genomic_DNA"/>
</dbReference>
<dbReference type="SUPFAM" id="SSF55718">
    <property type="entry name" value="SCP-like"/>
    <property type="match status" value="1"/>
</dbReference>
<dbReference type="AlphaFoldDB" id="A0A1G7APV4"/>
<dbReference type="Proteomes" id="UP000199034">
    <property type="component" value="Unassembled WGS sequence"/>
</dbReference>